<accession>A0ABS2GYT9</accession>
<evidence type="ECO:0000313" key="2">
    <source>
        <dbReference type="EMBL" id="MBM6940833.1"/>
    </source>
</evidence>
<feature type="transmembrane region" description="Helical" evidence="1">
    <location>
        <begin position="410"/>
        <end position="427"/>
    </location>
</feature>
<dbReference type="Proteomes" id="UP000785625">
    <property type="component" value="Unassembled WGS sequence"/>
</dbReference>
<gene>
    <name evidence="2" type="ORF">H5975_04940</name>
</gene>
<feature type="non-terminal residue" evidence="2">
    <location>
        <position position="438"/>
    </location>
</feature>
<dbReference type="Pfam" id="PF09586">
    <property type="entry name" value="YfhO"/>
    <property type="match status" value="1"/>
</dbReference>
<keyword evidence="1" id="KW-1133">Transmembrane helix</keyword>
<dbReference type="PANTHER" id="PTHR38454:SF1">
    <property type="entry name" value="INTEGRAL MEMBRANE PROTEIN"/>
    <property type="match status" value="1"/>
</dbReference>
<feature type="transmembrane region" description="Helical" evidence="1">
    <location>
        <begin position="12"/>
        <end position="29"/>
    </location>
</feature>
<keyword evidence="1" id="KW-0472">Membrane</keyword>
<feature type="transmembrane region" description="Helical" evidence="1">
    <location>
        <begin position="157"/>
        <end position="177"/>
    </location>
</feature>
<feature type="transmembrane region" description="Helical" evidence="1">
    <location>
        <begin position="316"/>
        <end position="335"/>
    </location>
</feature>
<feature type="transmembrane region" description="Helical" evidence="1">
    <location>
        <begin position="293"/>
        <end position="309"/>
    </location>
</feature>
<protein>
    <submittedName>
        <fullName evidence="2">YfhO family protein</fullName>
    </submittedName>
</protein>
<feature type="transmembrane region" description="Helical" evidence="1">
    <location>
        <begin position="102"/>
        <end position="126"/>
    </location>
</feature>
<proteinExistence type="predicted"/>
<dbReference type="EMBL" id="JACJKU010000041">
    <property type="protein sequence ID" value="MBM6940833.1"/>
    <property type="molecule type" value="Genomic_DNA"/>
</dbReference>
<evidence type="ECO:0000256" key="1">
    <source>
        <dbReference type="SAM" id="Phobius"/>
    </source>
</evidence>
<sequence>MFKKHFHINSTLLIAFFIPVIIMGGYFAYRQMAPFGQSSLLTVDLGQQYVDFFAYFRNIVLHHPSSLLYSFSKGLGGEMLGTNAYYLFSPLNLLLLPFPGKYLSTGILILVLVKYGLAGLTFCWLLQRQNLQTPPRVWAFSTAYALMGWMVANQLNILWLDVLFILPLVIDGLIQLTNGGSPWRYVGWLTFAIIDNYYMAWMLAIFTALFFCWTIARNNTQWLQKYYRFITYSITSALLSAFILFPTIFALTQSKGTYTEQKIKWVAEYNPLKIIAKFVPGSFNFGQMPSGQPNIYVGMVMVIGALLYFRYAKDRWPAKIVAAAITVFIVCSFFIQPLDLLWHLGQFPVWYPSRFSFVFSFWLIYLAAITLQPELTIDRWAIGILIVIIGGCFTYLFLNQSHISYIDNSQVMIGLGFALITIILLSLHRYQLPRLIDT</sequence>
<dbReference type="InterPro" id="IPR018580">
    <property type="entry name" value="Uncharacterised_YfhO"/>
</dbReference>
<feature type="transmembrane region" description="Helical" evidence="1">
    <location>
        <begin position="380"/>
        <end position="398"/>
    </location>
</feature>
<keyword evidence="3" id="KW-1185">Reference proteome</keyword>
<feature type="transmembrane region" description="Helical" evidence="1">
    <location>
        <begin position="355"/>
        <end position="373"/>
    </location>
</feature>
<feature type="transmembrane region" description="Helical" evidence="1">
    <location>
        <begin position="197"/>
        <end position="217"/>
    </location>
</feature>
<dbReference type="RefSeq" id="WP_204785131.1">
    <property type="nucleotide sequence ID" value="NZ_JACJKU010000041.1"/>
</dbReference>
<feature type="transmembrane region" description="Helical" evidence="1">
    <location>
        <begin position="229"/>
        <end position="251"/>
    </location>
</feature>
<comment type="caution">
    <text evidence="2">The sequence shown here is derived from an EMBL/GenBank/DDBJ whole genome shotgun (WGS) entry which is preliminary data.</text>
</comment>
<organism evidence="2 3">
    <name type="scientific">Limosilactobacillus coleohominis</name>
    <dbReference type="NCBI Taxonomy" id="181675"/>
    <lineage>
        <taxon>Bacteria</taxon>
        <taxon>Bacillati</taxon>
        <taxon>Bacillota</taxon>
        <taxon>Bacilli</taxon>
        <taxon>Lactobacillales</taxon>
        <taxon>Lactobacillaceae</taxon>
        <taxon>Limosilactobacillus</taxon>
    </lineage>
</organism>
<dbReference type="PANTHER" id="PTHR38454">
    <property type="entry name" value="INTEGRAL MEMBRANE PROTEIN-RELATED"/>
    <property type="match status" value="1"/>
</dbReference>
<evidence type="ECO:0000313" key="3">
    <source>
        <dbReference type="Proteomes" id="UP000785625"/>
    </source>
</evidence>
<name>A0ABS2GYT9_9LACO</name>
<reference evidence="2 3" key="1">
    <citation type="journal article" date="2021" name="Sci. Rep.">
        <title>The distribution of antibiotic resistance genes in chicken gut microbiota commensals.</title>
        <authorList>
            <person name="Juricova H."/>
            <person name="Matiasovicova J."/>
            <person name="Kubasova T."/>
            <person name="Cejkova D."/>
            <person name="Rychlik I."/>
        </authorList>
    </citation>
    <scope>NUCLEOTIDE SEQUENCE [LARGE SCALE GENOMIC DNA]</scope>
    <source>
        <strain evidence="2 3">An574</strain>
    </source>
</reference>
<keyword evidence="1" id="KW-0812">Transmembrane</keyword>